<dbReference type="GeneID" id="99984888"/>
<sequence>MKNLRKLFGLVLLLAFLSAPAYSQIKSDYSKDADFTGIESYMFAGWQDNSDEILNDIDKKRILDAFKAEMDARGLEHKTSGADVVLTLFVVVDSKTSTTAYTDFNSTMGYRGRWGWGYGYGGVGTVSATTTYSENDYLEGTLVVDMYDADGKNLMWQGIIKKVVKSNPKKREKTIPKNINKLMKKFPIEEN</sequence>
<reference evidence="4" key="1">
    <citation type="submission" date="2016-10" db="EMBL/GenBank/DDBJ databases">
        <authorList>
            <person name="Varghese N."/>
            <person name="Submissions S."/>
        </authorList>
    </citation>
    <scope>NUCLEOTIDE SEQUENCE [LARGE SCALE GENOMIC DNA]</scope>
    <source>
        <strain evidence="4">CGMCC 1.12402</strain>
    </source>
</reference>
<dbReference type="Proteomes" id="UP000199437">
    <property type="component" value="Unassembled WGS sequence"/>
</dbReference>
<evidence type="ECO:0000313" key="4">
    <source>
        <dbReference type="Proteomes" id="UP000199437"/>
    </source>
</evidence>
<dbReference type="OrthoDB" id="118896at2"/>
<keyword evidence="4" id="KW-1185">Reference proteome</keyword>
<dbReference type="Pfam" id="PF13590">
    <property type="entry name" value="DUF4136"/>
    <property type="match status" value="1"/>
</dbReference>
<evidence type="ECO:0000313" key="3">
    <source>
        <dbReference type="EMBL" id="SEV84086.1"/>
    </source>
</evidence>
<name>A0A1I0M8Q0_9BACT</name>
<dbReference type="RefSeq" id="WP_090256454.1">
    <property type="nucleotide sequence ID" value="NZ_FOIR01000001.1"/>
</dbReference>
<proteinExistence type="predicted"/>
<dbReference type="EMBL" id="FOIR01000001">
    <property type="protein sequence ID" value="SEV84086.1"/>
    <property type="molecule type" value="Genomic_DNA"/>
</dbReference>
<feature type="signal peptide" evidence="1">
    <location>
        <begin position="1"/>
        <end position="21"/>
    </location>
</feature>
<feature type="domain" description="DUF4136" evidence="2">
    <location>
        <begin position="26"/>
        <end position="187"/>
    </location>
</feature>
<gene>
    <name evidence="3" type="ORF">SAMN05216290_0124</name>
</gene>
<keyword evidence="1" id="KW-0732">Signal</keyword>
<dbReference type="STRING" id="1267423.SAMN05216290_0124"/>
<evidence type="ECO:0000259" key="2">
    <source>
        <dbReference type="Pfam" id="PF13590"/>
    </source>
</evidence>
<evidence type="ECO:0000256" key="1">
    <source>
        <dbReference type="SAM" id="SignalP"/>
    </source>
</evidence>
<organism evidence="3 4">
    <name type="scientific">Roseivirga pacifica</name>
    <dbReference type="NCBI Taxonomy" id="1267423"/>
    <lineage>
        <taxon>Bacteria</taxon>
        <taxon>Pseudomonadati</taxon>
        <taxon>Bacteroidota</taxon>
        <taxon>Cytophagia</taxon>
        <taxon>Cytophagales</taxon>
        <taxon>Roseivirgaceae</taxon>
        <taxon>Roseivirga</taxon>
    </lineage>
</organism>
<feature type="chain" id="PRO_5011583089" description="DUF4136 domain-containing protein" evidence="1">
    <location>
        <begin position="22"/>
        <end position="191"/>
    </location>
</feature>
<accession>A0A1I0M8Q0</accession>
<dbReference type="InterPro" id="IPR025411">
    <property type="entry name" value="DUF4136"/>
</dbReference>
<protein>
    <recommendedName>
        <fullName evidence="2">DUF4136 domain-containing protein</fullName>
    </recommendedName>
</protein>
<dbReference type="AlphaFoldDB" id="A0A1I0M8Q0"/>
<dbReference type="Gene3D" id="3.30.160.670">
    <property type="match status" value="1"/>
</dbReference>